<feature type="region of interest" description="Disordered" evidence="3">
    <location>
        <begin position="1"/>
        <end position="51"/>
    </location>
</feature>
<dbReference type="InterPro" id="IPR011095">
    <property type="entry name" value="Dala_Dala_lig_C"/>
</dbReference>
<proteinExistence type="inferred from homology"/>
<keyword evidence="2 5" id="KW-0436">Ligase</keyword>
<evidence type="ECO:0000256" key="3">
    <source>
        <dbReference type="SAM" id="MobiDB-lite"/>
    </source>
</evidence>
<reference evidence="5" key="2">
    <citation type="journal article" date="2014" name="ISME J.">
        <title>Microbial stratification in low pH oxic and suboxic macroscopic growths along an acid mine drainage.</title>
        <authorList>
            <person name="Mendez-Garcia C."/>
            <person name="Mesa V."/>
            <person name="Sprenger R.R."/>
            <person name="Richter M."/>
            <person name="Diez M.S."/>
            <person name="Solano J."/>
            <person name="Bargiela R."/>
            <person name="Golyshina O.V."/>
            <person name="Manteca A."/>
            <person name="Ramos J.L."/>
            <person name="Gallego J.R."/>
            <person name="Llorente I."/>
            <person name="Martins Dos Santos V.A."/>
            <person name="Jensen O.N."/>
            <person name="Pelaez A.I."/>
            <person name="Sanchez J."/>
            <person name="Ferrer M."/>
        </authorList>
    </citation>
    <scope>NUCLEOTIDE SEQUENCE</scope>
</reference>
<dbReference type="InterPro" id="IPR011761">
    <property type="entry name" value="ATP-grasp"/>
</dbReference>
<dbReference type="PANTHER" id="PTHR23132">
    <property type="entry name" value="D-ALANINE--D-ALANINE LIGASE"/>
    <property type="match status" value="1"/>
</dbReference>
<dbReference type="Pfam" id="PF07478">
    <property type="entry name" value="Dala_Dala_lig_C"/>
    <property type="match status" value="1"/>
</dbReference>
<dbReference type="Gene3D" id="3.30.470.20">
    <property type="entry name" value="ATP-grasp fold, B domain"/>
    <property type="match status" value="1"/>
</dbReference>
<dbReference type="PANTHER" id="PTHR23132:SF23">
    <property type="entry name" value="D-ALANINE--D-ALANINE LIGASE B"/>
    <property type="match status" value="1"/>
</dbReference>
<organism evidence="5">
    <name type="scientific">mine drainage metagenome</name>
    <dbReference type="NCBI Taxonomy" id="410659"/>
    <lineage>
        <taxon>unclassified sequences</taxon>
        <taxon>metagenomes</taxon>
        <taxon>ecological metagenomes</taxon>
    </lineage>
</organism>
<sequence length="159" mass="17899">PGMRDRSWSNPICPDASSPWGSWEADRQRRCSGFSRSEPAHPKTAPPTGILAKEEYDQRIDYLLVEDDEASRAATLALRAHQTLDCRDASRVDIRLDQSNEPCFIEINPLAGLHPVRSDLVILAHARGWSYTDLIGAIIQSALERIREPRPLHERTPHA</sequence>
<dbReference type="EMBL" id="AUZZ01000521">
    <property type="protein sequence ID" value="EQD67719.1"/>
    <property type="molecule type" value="Genomic_DNA"/>
</dbReference>
<accession>T1CK54</accession>
<feature type="domain" description="ATP-grasp" evidence="4">
    <location>
        <begin position="65"/>
        <end position="140"/>
    </location>
</feature>
<dbReference type="GO" id="GO:0005524">
    <property type="term" value="F:ATP binding"/>
    <property type="evidence" value="ECO:0007669"/>
    <property type="project" value="InterPro"/>
</dbReference>
<evidence type="ECO:0000256" key="2">
    <source>
        <dbReference type="ARBA" id="ARBA00022598"/>
    </source>
</evidence>
<comment type="similarity">
    <text evidence="1">Belongs to the D-alanine--D-alanine ligase family.</text>
</comment>
<protein>
    <submittedName>
        <fullName evidence="5">D-alanine--D-alanine ligase</fullName>
    </submittedName>
</protein>
<dbReference type="AlphaFoldDB" id="T1CK54"/>
<dbReference type="GO" id="GO:0046872">
    <property type="term" value="F:metal ion binding"/>
    <property type="evidence" value="ECO:0007669"/>
    <property type="project" value="InterPro"/>
</dbReference>
<dbReference type="PROSITE" id="PS50975">
    <property type="entry name" value="ATP_GRASP"/>
    <property type="match status" value="1"/>
</dbReference>
<gene>
    <name evidence="5" type="ORF">B2A_00667</name>
</gene>
<reference evidence="5" key="1">
    <citation type="submission" date="2013-08" db="EMBL/GenBank/DDBJ databases">
        <authorList>
            <person name="Mendez C."/>
            <person name="Richter M."/>
            <person name="Ferrer M."/>
            <person name="Sanchez J."/>
        </authorList>
    </citation>
    <scope>NUCLEOTIDE SEQUENCE</scope>
</reference>
<evidence type="ECO:0000313" key="5">
    <source>
        <dbReference type="EMBL" id="EQD67719.1"/>
    </source>
</evidence>
<dbReference type="SUPFAM" id="SSF56059">
    <property type="entry name" value="Glutathione synthetase ATP-binding domain-like"/>
    <property type="match status" value="1"/>
</dbReference>
<comment type="caution">
    <text evidence="5">The sequence shown here is derived from an EMBL/GenBank/DDBJ whole genome shotgun (WGS) entry which is preliminary data.</text>
</comment>
<feature type="non-terminal residue" evidence="5">
    <location>
        <position position="1"/>
    </location>
</feature>
<evidence type="ECO:0000259" key="4">
    <source>
        <dbReference type="PROSITE" id="PS50975"/>
    </source>
</evidence>
<dbReference type="GO" id="GO:0008716">
    <property type="term" value="F:D-alanine-D-alanine ligase activity"/>
    <property type="evidence" value="ECO:0007669"/>
    <property type="project" value="InterPro"/>
</dbReference>
<name>T1CK54_9ZZZZ</name>
<evidence type="ECO:0000256" key="1">
    <source>
        <dbReference type="ARBA" id="ARBA00010871"/>
    </source>
</evidence>